<dbReference type="InterPro" id="IPR005152">
    <property type="entry name" value="Lipase_secreted"/>
</dbReference>
<evidence type="ECO:0000313" key="2">
    <source>
        <dbReference type="EMBL" id="QIS01012.1"/>
    </source>
</evidence>
<evidence type="ECO:0000256" key="1">
    <source>
        <dbReference type="SAM" id="SignalP"/>
    </source>
</evidence>
<dbReference type="Gene3D" id="1.10.260.130">
    <property type="match status" value="1"/>
</dbReference>
<dbReference type="AlphaFoldDB" id="A0A6G9XJC7"/>
<name>A0A6G9XJC7_NOCBR</name>
<evidence type="ECO:0000313" key="3">
    <source>
        <dbReference type="Proteomes" id="UP000501705"/>
    </source>
</evidence>
<protein>
    <submittedName>
        <fullName evidence="2">Triacylglycerol lipase</fullName>
    </submittedName>
</protein>
<dbReference type="PANTHER" id="PTHR34853">
    <property type="match status" value="1"/>
</dbReference>
<feature type="signal peptide" evidence="1">
    <location>
        <begin position="1"/>
        <end position="21"/>
    </location>
</feature>
<proteinExistence type="predicted"/>
<sequence length="476" mass="51056">MTLAATAALTVQVAAAGFAAAEPEPVGQQGPYPVYPQLPFPVPPATPWHDHGILGRFEGHDPSFYYPPADVVASKEPGEIIAAREMVPSFFALVPLDVDAWQLSYRSTNSRNEPIAAVTTVLKPRGSRPDRMISYQLPQDSLAPHCAPSQTVQQASVPSNYRGTVGPDSEMLIPLYAISQGWAVSLPDHEGPANAFGAGPLAGMVTLDGVRAAENFAQMALDRGADTMIGLIGNSGGAIAAGWAAELKEQYAPELNVVGVAEGGVPADMTAMVDLANSQLAAGLIYSGVLGVAREYPELQEYFDQHMNPLGKAMVGPQSNMCMGWNATTMFPFLNIKGLFDSPDMTREPVPAAVLEKVRMGKHVPKMPMFIYHANPDWVAPVGPVNKLVDTYCSDPNARVEYNRTHANEGYSLFVTAQPRVMSWMKDRFDRVPVANGCVRNDVAGIALEGEALQEFAAAVGPRAAELSERAIREIN</sequence>
<reference evidence="2 3" key="1">
    <citation type="journal article" date="2019" name="ACS Chem. Biol.">
        <title>Identification and Mobilization of a Cryptic Antibiotic Biosynthesis Gene Locus from a Human-Pathogenic Nocardia Isolate.</title>
        <authorList>
            <person name="Herisse M."/>
            <person name="Ishida K."/>
            <person name="Porter J.L."/>
            <person name="Howden B."/>
            <person name="Hertweck C."/>
            <person name="Stinear T.P."/>
            <person name="Pidot S.J."/>
        </authorList>
    </citation>
    <scope>NUCLEOTIDE SEQUENCE [LARGE SCALE GENOMIC DNA]</scope>
    <source>
        <strain evidence="2 3">AUSMDU00024985</strain>
    </source>
</reference>
<dbReference type="GO" id="GO:0004806">
    <property type="term" value="F:triacylglycerol lipase activity"/>
    <property type="evidence" value="ECO:0007669"/>
    <property type="project" value="InterPro"/>
</dbReference>
<keyword evidence="1" id="KW-0732">Signal</keyword>
<dbReference type="Proteomes" id="UP000501705">
    <property type="component" value="Chromosome"/>
</dbReference>
<gene>
    <name evidence="2" type="ORF">F5X71_00515</name>
</gene>
<feature type="chain" id="PRO_5026234092" evidence="1">
    <location>
        <begin position="22"/>
        <end position="476"/>
    </location>
</feature>
<dbReference type="InterPro" id="IPR029058">
    <property type="entry name" value="AB_hydrolase_fold"/>
</dbReference>
<dbReference type="PANTHER" id="PTHR34853:SF1">
    <property type="entry name" value="LIPASE 5"/>
    <property type="match status" value="1"/>
</dbReference>
<dbReference type="Gene3D" id="3.40.50.1820">
    <property type="entry name" value="alpha/beta hydrolase"/>
    <property type="match status" value="1"/>
</dbReference>
<dbReference type="RefSeq" id="WP_167460170.1">
    <property type="nucleotide sequence ID" value="NZ_CP046171.1"/>
</dbReference>
<dbReference type="GO" id="GO:0016042">
    <property type="term" value="P:lipid catabolic process"/>
    <property type="evidence" value="ECO:0007669"/>
    <property type="project" value="InterPro"/>
</dbReference>
<dbReference type="SUPFAM" id="SSF53474">
    <property type="entry name" value="alpha/beta-Hydrolases"/>
    <property type="match status" value="1"/>
</dbReference>
<dbReference type="Pfam" id="PF03583">
    <property type="entry name" value="LIP"/>
    <property type="match status" value="1"/>
</dbReference>
<accession>A0A6G9XJC7</accession>
<organism evidence="2 3">
    <name type="scientific">Nocardia brasiliensis</name>
    <dbReference type="NCBI Taxonomy" id="37326"/>
    <lineage>
        <taxon>Bacteria</taxon>
        <taxon>Bacillati</taxon>
        <taxon>Actinomycetota</taxon>
        <taxon>Actinomycetes</taxon>
        <taxon>Mycobacteriales</taxon>
        <taxon>Nocardiaceae</taxon>
        <taxon>Nocardia</taxon>
    </lineage>
</organism>
<dbReference type="EMBL" id="CP046171">
    <property type="protein sequence ID" value="QIS01012.1"/>
    <property type="molecule type" value="Genomic_DNA"/>
</dbReference>